<name>A0A2J6TLE2_9HELO</name>
<keyword evidence="1" id="KW-1133">Transmembrane helix</keyword>
<gene>
    <name evidence="2" type="ORF">K444DRAFT_609640</name>
</gene>
<keyword evidence="3" id="KW-1185">Reference proteome</keyword>
<feature type="transmembrane region" description="Helical" evidence="1">
    <location>
        <begin position="67"/>
        <end position="89"/>
    </location>
</feature>
<evidence type="ECO:0000313" key="3">
    <source>
        <dbReference type="Proteomes" id="UP000235371"/>
    </source>
</evidence>
<keyword evidence="1" id="KW-0472">Membrane</keyword>
<evidence type="ECO:0000256" key="1">
    <source>
        <dbReference type="SAM" id="Phobius"/>
    </source>
</evidence>
<reference evidence="2 3" key="1">
    <citation type="submission" date="2016-04" db="EMBL/GenBank/DDBJ databases">
        <title>A degradative enzymes factory behind the ericoid mycorrhizal symbiosis.</title>
        <authorList>
            <consortium name="DOE Joint Genome Institute"/>
            <person name="Martino E."/>
            <person name="Morin E."/>
            <person name="Grelet G."/>
            <person name="Kuo A."/>
            <person name="Kohler A."/>
            <person name="Daghino S."/>
            <person name="Barry K."/>
            <person name="Choi C."/>
            <person name="Cichocki N."/>
            <person name="Clum A."/>
            <person name="Copeland A."/>
            <person name="Hainaut M."/>
            <person name="Haridas S."/>
            <person name="Labutti K."/>
            <person name="Lindquist E."/>
            <person name="Lipzen A."/>
            <person name="Khouja H.-R."/>
            <person name="Murat C."/>
            <person name="Ohm R."/>
            <person name="Olson A."/>
            <person name="Spatafora J."/>
            <person name="Veneault-Fourrey C."/>
            <person name="Henrissat B."/>
            <person name="Grigoriev I."/>
            <person name="Martin F."/>
            <person name="Perotto S."/>
        </authorList>
    </citation>
    <scope>NUCLEOTIDE SEQUENCE [LARGE SCALE GENOMIC DNA]</scope>
    <source>
        <strain evidence="2 3">E</strain>
    </source>
</reference>
<dbReference type="AlphaFoldDB" id="A0A2J6TLE2"/>
<proteinExistence type="predicted"/>
<dbReference type="InParanoid" id="A0A2J6TLE2"/>
<dbReference type="EMBL" id="KZ613779">
    <property type="protein sequence ID" value="PMD63827.1"/>
    <property type="molecule type" value="Genomic_DNA"/>
</dbReference>
<dbReference type="RefSeq" id="XP_024740731.1">
    <property type="nucleotide sequence ID" value="XM_024879611.1"/>
</dbReference>
<organism evidence="2 3">
    <name type="scientific">Hyaloscypha bicolor E</name>
    <dbReference type="NCBI Taxonomy" id="1095630"/>
    <lineage>
        <taxon>Eukaryota</taxon>
        <taxon>Fungi</taxon>
        <taxon>Dikarya</taxon>
        <taxon>Ascomycota</taxon>
        <taxon>Pezizomycotina</taxon>
        <taxon>Leotiomycetes</taxon>
        <taxon>Helotiales</taxon>
        <taxon>Hyaloscyphaceae</taxon>
        <taxon>Hyaloscypha</taxon>
        <taxon>Hyaloscypha bicolor</taxon>
    </lineage>
</organism>
<evidence type="ECO:0000313" key="2">
    <source>
        <dbReference type="EMBL" id="PMD63827.1"/>
    </source>
</evidence>
<sequence>MDLHGAVDGEDVEAGEKSLGRFAGKKAHSVVRRCIKRGLPRPVSSLSQVALLLFSVLKSDHYEYCNIYLFFTWVVVFEVYFSLPVAVAASDYRGQ</sequence>
<dbReference type="GeneID" id="36587688"/>
<keyword evidence="1" id="KW-0812">Transmembrane</keyword>
<dbReference type="Proteomes" id="UP000235371">
    <property type="component" value="Unassembled WGS sequence"/>
</dbReference>
<accession>A0A2J6TLE2</accession>
<protein>
    <submittedName>
        <fullName evidence="2">Uncharacterized protein</fullName>
    </submittedName>
</protein>